<feature type="compositionally biased region" description="Polar residues" evidence="1">
    <location>
        <begin position="709"/>
        <end position="722"/>
    </location>
</feature>
<evidence type="ECO:0000256" key="1">
    <source>
        <dbReference type="SAM" id="MobiDB-lite"/>
    </source>
</evidence>
<dbReference type="Proteomes" id="UP000837801">
    <property type="component" value="Unassembled WGS sequence"/>
</dbReference>
<feature type="compositionally biased region" description="Low complexity" evidence="1">
    <location>
        <begin position="995"/>
        <end position="1012"/>
    </location>
</feature>
<feature type="compositionally biased region" description="Polar residues" evidence="1">
    <location>
        <begin position="1"/>
        <end position="31"/>
    </location>
</feature>
<dbReference type="OrthoDB" id="4095576at2759"/>
<feature type="compositionally biased region" description="Polar residues" evidence="1">
    <location>
        <begin position="590"/>
        <end position="618"/>
    </location>
</feature>
<feature type="compositionally biased region" description="Low complexity" evidence="1">
    <location>
        <begin position="836"/>
        <end position="852"/>
    </location>
</feature>
<comment type="caution">
    <text evidence="2">The sequence shown here is derived from an EMBL/GenBank/DDBJ whole genome shotgun (WGS) entry which is preliminary data.</text>
</comment>
<feature type="region of interest" description="Disordered" evidence="1">
    <location>
        <begin position="419"/>
        <end position="457"/>
    </location>
</feature>
<feature type="compositionally biased region" description="Low complexity" evidence="1">
    <location>
        <begin position="793"/>
        <end position="807"/>
    </location>
</feature>
<feature type="compositionally biased region" description="Polar residues" evidence="1">
    <location>
        <begin position="1033"/>
        <end position="1079"/>
    </location>
</feature>
<feature type="region of interest" description="Disordered" evidence="1">
    <location>
        <begin position="1"/>
        <end position="79"/>
    </location>
</feature>
<accession>A0A9P0QJ37</accession>
<feature type="compositionally biased region" description="Low complexity" evidence="1">
    <location>
        <begin position="509"/>
        <end position="541"/>
    </location>
</feature>
<protein>
    <recommendedName>
        <fullName evidence="4">Nucleoporin</fullName>
    </recommendedName>
</protein>
<organism evidence="2 3">
    <name type="scientific">[Candida] railenensis</name>
    <dbReference type="NCBI Taxonomy" id="45579"/>
    <lineage>
        <taxon>Eukaryota</taxon>
        <taxon>Fungi</taxon>
        <taxon>Dikarya</taxon>
        <taxon>Ascomycota</taxon>
        <taxon>Saccharomycotina</taxon>
        <taxon>Pichiomycetes</taxon>
        <taxon>Debaryomycetaceae</taxon>
        <taxon>Kurtzmaniella</taxon>
    </lineage>
</organism>
<dbReference type="EMBL" id="CAKXYY010000001">
    <property type="protein sequence ID" value="CAH2350043.1"/>
    <property type="molecule type" value="Genomic_DNA"/>
</dbReference>
<feature type="compositionally biased region" description="Basic and acidic residues" evidence="1">
    <location>
        <begin position="211"/>
        <end position="227"/>
    </location>
</feature>
<reference evidence="2" key="1">
    <citation type="submission" date="2022-03" db="EMBL/GenBank/DDBJ databases">
        <authorList>
            <person name="Legras J.-L."/>
            <person name="Devillers H."/>
            <person name="Grondin C."/>
        </authorList>
    </citation>
    <scope>NUCLEOTIDE SEQUENCE</scope>
    <source>
        <strain evidence="2">CLIB 1423</strain>
    </source>
</reference>
<evidence type="ECO:0008006" key="4">
    <source>
        <dbReference type="Google" id="ProtNLM"/>
    </source>
</evidence>
<gene>
    <name evidence="2" type="ORF">CLIB1423_01S01112</name>
</gene>
<feature type="compositionally biased region" description="Polar residues" evidence="1">
    <location>
        <begin position="1013"/>
        <end position="1023"/>
    </location>
</feature>
<feature type="compositionally biased region" description="Polar residues" evidence="1">
    <location>
        <begin position="52"/>
        <end position="65"/>
    </location>
</feature>
<feature type="region of interest" description="Disordered" evidence="1">
    <location>
        <begin position="655"/>
        <end position="958"/>
    </location>
</feature>
<feature type="region of interest" description="Disordered" evidence="1">
    <location>
        <begin position="492"/>
        <end position="643"/>
    </location>
</feature>
<feature type="compositionally biased region" description="Polar residues" evidence="1">
    <location>
        <begin position="876"/>
        <end position="895"/>
    </location>
</feature>
<evidence type="ECO:0000313" key="3">
    <source>
        <dbReference type="Proteomes" id="UP000837801"/>
    </source>
</evidence>
<feature type="compositionally biased region" description="Basic and acidic residues" evidence="1">
    <location>
        <begin position="442"/>
        <end position="452"/>
    </location>
</feature>
<evidence type="ECO:0000313" key="2">
    <source>
        <dbReference type="EMBL" id="CAH2350043.1"/>
    </source>
</evidence>
<feature type="region of interest" description="Disordered" evidence="1">
    <location>
        <begin position="211"/>
        <end position="230"/>
    </location>
</feature>
<feature type="compositionally biased region" description="Polar residues" evidence="1">
    <location>
        <begin position="760"/>
        <end position="770"/>
    </location>
</feature>
<sequence>MSDSGNRSLSPRSTSGPTSSERGSDSFSKNGGTIGRVLNFFRKRSHEDSKQAEQQQSGSNTQQLRRANPVPQSEKKDYKDWKTMLSIANEPLNNSFEATKKRRMSTIQASKTAAMNTGSIPRSASIVEPANEGGLFSSIGGSLLNGAGNGTDDVGTNFGAAGIGASGMPGGYLTFFNARQAQRDSLNDLEQRRRSIIDRDVHYYAIETPERILEEPTENDKSDKDYGELVDSDQPASRLISPMDGVLVHPPNHIHSQLQTEHGSEAENNDDEIHNNEIVKVDQTQQGEGNLPLIIEHEFAPLYRDVNGNLVRPPFINLDPRERYQLLQLKKSVEASESLQNRIKYMTNPLETHSKRIPQTNKVETSTQTHDLNSLSNSLNFVRKRRIERDVVSDEPRTKKTKNTNGYFVCDFDYEVAEEPPKKKKSSSNLQGYLGEVSTPSIKDKLPKEEGAKSTSQRFGLDDLFSGKKSREDVKLDSEYLANSKYREKKATVENVASEMPKSSPSLFTTKTPPASSSGTASAPIETKTLFGASSSTGGSAPAPPLPSFSFAKKSSSEEQDDPKRKRSLRDFDESSKPKPTFSFGAASEASKSTSGNSKPALNFGSKSTELKFNSPAITSDVKEDHKISEAVPQKQTFSFGVPDKKDETKVEFSFGSKTTEKKDDVPKLNFSFGAAPGESSEKKDDTSIPKPLFSFGAPSANADKKTDVQNPAFSLGGTTASTEKKDDLPKPSFSFSVEEKKEDSVKPAFSFGLDKKSESTSTDKGTSQLKGGERGDTKAAFSFGSSIAPKEGTSSPSPNFSFGSSTAPVSTEKNNETPKPAFSFGETKNAPTKPAFSFGAESSASSVTPTSSDKKNDNVPVFNFGTTVKPASPFTFGSSNTAQNTTGNISTDQASKPAFSFGANSQQQKPALPLTTPNQVGAGVNPKASSQSPAPFSFSSNGPGASPQVETPKPISTAFSFGNNISNGSNGFGGGSTFNVSTPLNDKTLGGGLAQSSQQQQISQPFSFGQPNSGVSSSQQFAFGTGAPVGTAVSNPNSREVSPAFNFQKSGASSSPNLNVGFQHQTPIQPSLVPNINFASGGSASADPSAIFSSTTPPPTTGTPPLVRGGRRIALPRSRRR</sequence>
<keyword evidence="3" id="KW-1185">Reference proteome</keyword>
<name>A0A9P0QJ37_9ASCO</name>
<feature type="compositionally biased region" description="Low complexity" evidence="1">
    <location>
        <begin position="929"/>
        <end position="941"/>
    </location>
</feature>
<proteinExistence type="predicted"/>
<feature type="compositionally biased region" description="Polar residues" evidence="1">
    <location>
        <begin position="903"/>
        <end position="920"/>
    </location>
</feature>
<feature type="compositionally biased region" description="Low complexity" evidence="1">
    <location>
        <begin position="1080"/>
        <end position="1091"/>
    </location>
</feature>
<dbReference type="AlphaFoldDB" id="A0A9P0QJ37"/>
<feature type="region of interest" description="Disordered" evidence="1">
    <location>
        <begin position="990"/>
        <end position="1122"/>
    </location>
</feature>